<feature type="transmembrane region" description="Helical" evidence="14">
    <location>
        <begin position="184"/>
        <end position="202"/>
    </location>
</feature>
<evidence type="ECO:0000256" key="11">
    <source>
        <dbReference type="ARBA" id="ARBA00032707"/>
    </source>
</evidence>
<keyword evidence="8 14" id="KW-1133">Transmembrane helix</keyword>
<dbReference type="PANTHER" id="PTHR30622:SF2">
    <property type="entry name" value="UNDECAPRENYL-DIPHOSPHATASE"/>
    <property type="match status" value="1"/>
</dbReference>
<keyword evidence="14" id="KW-0961">Cell wall biogenesis/degradation</keyword>
<dbReference type="EC" id="3.6.1.27" evidence="3 14"/>
<evidence type="ECO:0000313" key="15">
    <source>
        <dbReference type="EMBL" id="BAX80014.1"/>
    </source>
</evidence>
<dbReference type="GO" id="GO:0071555">
    <property type="term" value="P:cell wall organization"/>
    <property type="evidence" value="ECO:0007669"/>
    <property type="project" value="UniProtKB-KW"/>
</dbReference>
<feature type="transmembrane region" description="Helical" evidence="14">
    <location>
        <begin position="214"/>
        <end position="232"/>
    </location>
</feature>
<evidence type="ECO:0000256" key="5">
    <source>
        <dbReference type="ARBA" id="ARBA00022475"/>
    </source>
</evidence>
<dbReference type="GO" id="GO:0050380">
    <property type="term" value="F:undecaprenyl-diphosphatase activity"/>
    <property type="evidence" value="ECO:0007669"/>
    <property type="project" value="UniProtKB-UniRule"/>
</dbReference>
<evidence type="ECO:0000256" key="3">
    <source>
        <dbReference type="ARBA" id="ARBA00012374"/>
    </source>
</evidence>
<comment type="catalytic activity">
    <reaction evidence="13 14">
        <text>di-trans,octa-cis-undecaprenyl diphosphate + H2O = di-trans,octa-cis-undecaprenyl phosphate + phosphate + H(+)</text>
        <dbReference type="Rhea" id="RHEA:28094"/>
        <dbReference type="ChEBI" id="CHEBI:15377"/>
        <dbReference type="ChEBI" id="CHEBI:15378"/>
        <dbReference type="ChEBI" id="CHEBI:43474"/>
        <dbReference type="ChEBI" id="CHEBI:58405"/>
        <dbReference type="ChEBI" id="CHEBI:60392"/>
        <dbReference type="EC" id="3.6.1.27"/>
    </reaction>
</comment>
<evidence type="ECO:0000256" key="12">
    <source>
        <dbReference type="ARBA" id="ARBA00032932"/>
    </source>
</evidence>
<keyword evidence="7 14" id="KW-0378">Hydrolase</keyword>
<dbReference type="GO" id="GO:0005886">
    <property type="term" value="C:plasma membrane"/>
    <property type="evidence" value="ECO:0007669"/>
    <property type="project" value="UniProtKB-SubCell"/>
</dbReference>
<dbReference type="PANTHER" id="PTHR30622">
    <property type="entry name" value="UNDECAPRENYL-DIPHOSPHATASE"/>
    <property type="match status" value="1"/>
</dbReference>
<evidence type="ECO:0000256" key="13">
    <source>
        <dbReference type="ARBA" id="ARBA00047594"/>
    </source>
</evidence>
<keyword evidence="16" id="KW-1185">Reference proteome</keyword>
<sequence length="262" mass="28646">MNWIEALLLGLLQGLTEFLPVSSSGHLEIGKALLGINAENNLTFTVVVHGATVLSTIIVFRKDILELLKGLFSFQWNESTQYIAKIALSMIPIAIVGVFFKDQVEELFNTDKILLLVGFMLLITATFLAFTYYAKQKEKEISFKDAFIIGMAQTVAILPGISRSGATIATGLLLKNKKSEVAKFSFLMVLVPIIGENILSSFEGTYTSQGSVELMPLLVGFIGAFLSGLLACSWMIKLVKKGKLIYFAIYCLIIGLIAIFAA</sequence>
<dbReference type="RefSeq" id="WP_096428891.1">
    <property type="nucleotide sequence ID" value="NZ_AP018042.1"/>
</dbReference>
<feature type="transmembrane region" description="Helical" evidence="14">
    <location>
        <begin position="244"/>
        <end position="261"/>
    </location>
</feature>
<feature type="transmembrane region" description="Helical" evidence="14">
    <location>
        <begin position="113"/>
        <end position="134"/>
    </location>
</feature>
<proteinExistence type="inferred from homology"/>
<dbReference type="Proteomes" id="UP000218267">
    <property type="component" value="Chromosome"/>
</dbReference>
<dbReference type="AlphaFoldDB" id="A0A1Y1CI47"/>
<gene>
    <name evidence="14" type="primary">uppP</name>
    <name evidence="15" type="ORF">ALGA_1639</name>
</gene>
<evidence type="ECO:0000256" key="14">
    <source>
        <dbReference type="HAMAP-Rule" id="MF_01006"/>
    </source>
</evidence>
<protein>
    <recommendedName>
        <fullName evidence="4 14">Undecaprenyl-diphosphatase</fullName>
        <ecNumber evidence="3 14">3.6.1.27</ecNumber>
    </recommendedName>
    <alternativeName>
        <fullName evidence="12 14">Bacitracin resistance protein</fullName>
    </alternativeName>
    <alternativeName>
        <fullName evidence="11 14">Undecaprenyl pyrophosphate phosphatase</fullName>
    </alternativeName>
</protein>
<comment type="subcellular location">
    <subcellularLocation>
        <location evidence="1 14">Cell membrane</location>
        <topology evidence="1 14">Multi-pass membrane protein</topology>
    </subcellularLocation>
</comment>
<evidence type="ECO:0000256" key="9">
    <source>
        <dbReference type="ARBA" id="ARBA00023136"/>
    </source>
</evidence>
<dbReference type="InterPro" id="IPR003824">
    <property type="entry name" value="UppP"/>
</dbReference>
<dbReference type="EMBL" id="AP018042">
    <property type="protein sequence ID" value="BAX80014.1"/>
    <property type="molecule type" value="Genomic_DNA"/>
</dbReference>
<evidence type="ECO:0000256" key="2">
    <source>
        <dbReference type="ARBA" id="ARBA00010621"/>
    </source>
</evidence>
<feature type="transmembrane region" description="Helical" evidence="14">
    <location>
        <begin position="82"/>
        <end position="101"/>
    </location>
</feature>
<keyword evidence="9 14" id="KW-0472">Membrane</keyword>
<dbReference type="OrthoDB" id="9808289at2"/>
<dbReference type="KEGG" id="mbas:ALGA_1639"/>
<accession>A0A1Y1CI47</accession>
<evidence type="ECO:0000256" key="1">
    <source>
        <dbReference type="ARBA" id="ARBA00004651"/>
    </source>
</evidence>
<dbReference type="GO" id="GO:0009252">
    <property type="term" value="P:peptidoglycan biosynthetic process"/>
    <property type="evidence" value="ECO:0007669"/>
    <property type="project" value="UniProtKB-KW"/>
</dbReference>
<keyword evidence="14" id="KW-0133">Cell shape</keyword>
<evidence type="ECO:0000256" key="8">
    <source>
        <dbReference type="ARBA" id="ARBA00022989"/>
    </source>
</evidence>
<organism evidence="15 16">
    <name type="scientific">Labilibaculum antarcticum</name>
    <dbReference type="NCBI Taxonomy" id="1717717"/>
    <lineage>
        <taxon>Bacteria</taxon>
        <taxon>Pseudomonadati</taxon>
        <taxon>Bacteroidota</taxon>
        <taxon>Bacteroidia</taxon>
        <taxon>Marinilabiliales</taxon>
        <taxon>Marinifilaceae</taxon>
        <taxon>Labilibaculum</taxon>
    </lineage>
</organism>
<keyword evidence="10 14" id="KW-0046">Antibiotic resistance</keyword>
<evidence type="ECO:0000256" key="4">
    <source>
        <dbReference type="ARBA" id="ARBA00021581"/>
    </source>
</evidence>
<reference evidence="15 16" key="1">
    <citation type="journal article" date="2018" name="Mar. Genomics">
        <title>Complete genome sequence of Marinifilaceae bacterium strain SPP2, isolated from the Antarctic marine sediment.</title>
        <authorList>
            <person name="Watanabe M."/>
            <person name="Kojima H."/>
            <person name="Fukui M."/>
        </authorList>
    </citation>
    <scope>NUCLEOTIDE SEQUENCE [LARGE SCALE GENOMIC DNA]</scope>
    <source>
        <strain evidence="15 16">SPP2</strain>
    </source>
</reference>
<dbReference type="GO" id="GO:0046677">
    <property type="term" value="P:response to antibiotic"/>
    <property type="evidence" value="ECO:0007669"/>
    <property type="project" value="UniProtKB-UniRule"/>
</dbReference>
<reference evidence="16" key="2">
    <citation type="journal article" date="2020" name="Antonie Van Leeuwenhoek">
        <title>Labilibaculum antarcticum sp. nov., a novel facultative anaerobic, psychrotorelant bacterium isolated from marine sediment of Antarctica.</title>
        <authorList>
            <person name="Watanabe M."/>
            <person name="Kojima H."/>
            <person name="Fukui M."/>
        </authorList>
    </citation>
    <scope>NUCLEOTIDE SEQUENCE [LARGE SCALE GENOMIC DNA]</scope>
    <source>
        <strain evidence="16">SPP2</strain>
    </source>
</reference>
<evidence type="ECO:0000256" key="6">
    <source>
        <dbReference type="ARBA" id="ARBA00022692"/>
    </source>
</evidence>
<dbReference type="GO" id="GO:0008360">
    <property type="term" value="P:regulation of cell shape"/>
    <property type="evidence" value="ECO:0007669"/>
    <property type="project" value="UniProtKB-KW"/>
</dbReference>
<comment type="similarity">
    <text evidence="2 14">Belongs to the UppP family.</text>
</comment>
<feature type="transmembrane region" description="Helical" evidence="14">
    <location>
        <begin position="41"/>
        <end position="61"/>
    </location>
</feature>
<dbReference type="Pfam" id="PF02673">
    <property type="entry name" value="BacA"/>
    <property type="match status" value="1"/>
</dbReference>
<keyword evidence="14" id="KW-0573">Peptidoglycan synthesis</keyword>
<evidence type="ECO:0000256" key="7">
    <source>
        <dbReference type="ARBA" id="ARBA00022801"/>
    </source>
</evidence>
<comment type="miscellaneous">
    <text evidence="14">Bacitracin is thought to be involved in the inhibition of peptidoglycan synthesis by sequestering undecaprenyl diphosphate, thereby reducing the pool of lipid carrier available.</text>
</comment>
<dbReference type="HAMAP" id="MF_01006">
    <property type="entry name" value="Undec_diphosphatase"/>
    <property type="match status" value="1"/>
</dbReference>
<evidence type="ECO:0000256" key="10">
    <source>
        <dbReference type="ARBA" id="ARBA00023251"/>
    </source>
</evidence>
<keyword evidence="6 14" id="KW-0812">Transmembrane</keyword>
<comment type="function">
    <text evidence="14">Catalyzes the dephosphorylation of undecaprenyl diphosphate (UPP). Confers resistance to bacitracin.</text>
</comment>
<name>A0A1Y1CI47_9BACT</name>
<evidence type="ECO:0000313" key="16">
    <source>
        <dbReference type="Proteomes" id="UP000218267"/>
    </source>
</evidence>
<keyword evidence="5 14" id="KW-1003">Cell membrane</keyword>